<comment type="caution">
    <text evidence="1">The sequence shown here is derived from an EMBL/GenBank/DDBJ whole genome shotgun (WGS) entry which is preliminary data.</text>
</comment>
<organism evidence="1 2">
    <name type="scientific">Dysgonomonas termitidis</name>
    <dbReference type="NCBI Taxonomy" id="1516126"/>
    <lineage>
        <taxon>Bacteria</taxon>
        <taxon>Pseudomonadati</taxon>
        <taxon>Bacteroidota</taxon>
        <taxon>Bacteroidia</taxon>
        <taxon>Bacteroidales</taxon>
        <taxon>Dysgonomonadaceae</taxon>
        <taxon>Dysgonomonas</taxon>
    </lineage>
</organism>
<evidence type="ECO:0000313" key="2">
    <source>
        <dbReference type="Proteomes" id="UP001596023"/>
    </source>
</evidence>
<sequence length="94" mass="11527">MIKAKRNDISDSWYDLNYMPKIFCRFSPDRVHPTYVQRGMKKQQAAALNCLPVNEWIMGKEQREKYPHKSKKYQQYEFGYEEYIFPQYILFDFP</sequence>
<dbReference type="RefSeq" id="WP_379994526.1">
    <property type="nucleotide sequence ID" value="NZ_JBHSGN010000050.1"/>
</dbReference>
<evidence type="ECO:0000313" key="1">
    <source>
        <dbReference type="EMBL" id="MFC4673286.1"/>
    </source>
</evidence>
<dbReference type="Proteomes" id="UP001596023">
    <property type="component" value="Unassembled WGS sequence"/>
</dbReference>
<dbReference type="EMBL" id="JBHSGN010000050">
    <property type="protein sequence ID" value="MFC4673286.1"/>
    <property type="molecule type" value="Genomic_DNA"/>
</dbReference>
<keyword evidence="2" id="KW-1185">Reference proteome</keyword>
<protein>
    <submittedName>
        <fullName evidence="1">Uncharacterized protein</fullName>
    </submittedName>
</protein>
<gene>
    <name evidence="1" type="ORF">ACFO6W_06250</name>
</gene>
<proteinExistence type="predicted"/>
<name>A0ABV9KTL3_9BACT</name>
<reference evidence="2" key="1">
    <citation type="journal article" date="2019" name="Int. J. Syst. Evol. Microbiol.">
        <title>The Global Catalogue of Microorganisms (GCM) 10K type strain sequencing project: providing services to taxonomists for standard genome sequencing and annotation.</title>
        <authorList>
            <consortium name="The Broad Institute Genomics Platform"/>
            <consortium name="The Broad Institute Genome Sequencing Center for Infectious Disease"/>
            <person name="Wu L."/>
            <person name="Ma J."/>
        </authorList>
    </citation>
    <scope>NUCLEOTIDE SEQUENCE [LARGE SCALE GENOMIC DNA]</scope>
    <source>
        <strain evidence="2">CCUG 66188</strain>
    </source>
</reference>
<accession>A0ABV9KTL3</accession>